<feature type="compositionally biased region" description="Pro residues" evidence="1">
    <location>
        <begin position="340"/>
        <end position="352"/>
    </location>
</feature>
<evidence type="ECO:0000313" key="3">
    <source>
        <dbReference type="Proteomes" id="UP001303647"/>
    </source>
</evidence>
<evidence type="ECO:0000256" key="1">
    <source>
        <dbReference type="SAM" id="MobiDB-lite"/>
    </source>
</evidence>
<feature type="compositionally biased region" description="Basic and acidic residues" evidence="1">
    <location>
        <begin position="63"/>
        <end position="80"/>
    </location>
</feature>
<feature type="compositionally biased region" description="Basic and acidic residues" evidence="1">
    <location>
        <begin position="90"/>
        <end position="100"/>
    </location>
</feature>
<comment type="caution">
    <text evidence="2">The sequence shown here is derived from an EMBL/GenBank/DDBJ whole genome shotgun (WGS) entry which is preliminary data.</text>
</comment>
<feature type="region of interest" description="Disordered" evidence="1">
    <location>
        <begin position="37"/>
        <end position="471"/>
    </location>
</feature>
<reference evidence="2" key="1">
    <citation type="journal article" date="2023" name="Mol. Phylogenet. Evol.">
        <title>Genome-scale phylogeny and comparative genomics of the fungal order Sordariales.</title>
        <authorList>
            <person name="Hensen N."/>
            <person name="Bonometti L."/>
            <person name="Westerberg I."/>
            <person name="Brannstrom I.O."/>
            <person name="Guillou S."/>
            <person name="Cros-Aarteil S."/>
            <person name="Calhoun S."/>
            <person name="Haridas S."/>
            <person name="Kuo A."/>
            <person name="Mondo S."/>
            <person name="Pangilinan J."/>
            <person name="Riley R."/>
            <person name="LaButti K."/>
            <person name="Andreopoulos B."/>
            <person name="Lipzen A."/>
            <person name="Chen C."/>
            <person name="Yan M."/>
            <person name="Daum C."/>
            <person name="Ng V."/>
            <person name="Clum A."/>
            <person name="Steindorff A."/>
            <person name="Ohm R.A."/>
            <person name="Martin F."/>
            <person name="Silar P."/>
            <person name="Natvig D.O."/>
            <person name="Lalanne C."/>
            <person name="Gautier V."/>
            <person name="Ament-Velasquez S.L."/>
            <person name="Kruys A."/>
            <person name="Hutchinson M.I."/>
            <person name="Powell A.J."/>
            <person name="Barry K."/>
            <person name="Miller A.N."/>
            <person name="Grigoriev I.V."/>
            <person name="Debuchy R."/>
            <person name="Gladieux P."/>
            <person name="Hiltunen Thoren M."/>
            <person name="Johannesson H."/>
        </authorList>
    </citation>
    <scope>NUCLEOTIDE SEQUENCE</scope>
    <source>
        <strain evidence="2">CBS 359.72</strain>
    </source>
</reference>
<sequence length="532" mass="57122">MWLMKPSMMDDHANDERRCQPVPRQQHIANFSYPRAGSVHFCPKEQPAIRSSQGSDSSPPQLVEDHGSDFSAEDDSHYRISEVNSWNSWHVREEQRRDPNNHPAPIDATGPRRDTSRDPAMKREDFPTTGNLLDSACPSGQPARRDVSSCPVQSPRPPRTPTKTRYSLFPSPTDPSKRNLVPAQTSPTSRPPVLEASPLSHRFPSPPRLRMAAADGKNKATAASRPGSSRAPTPSSMHGVSIAASSSDSIPLLLRSPGPTPPHSPSTKTSSDCPNYLPLEPKGCSSPHTSLPNSLSRIITRSSPSLANPTQTQCQVHPPGLPTQDMHPSGPVGLYRDRPLPPLPVEQYPSPPQISVFETDSDDEDDDNSRPTSPQSARNLARRFMLGLVHHNNHHNDHRGPDKRKGKSPGVSSDHKRSVSDEGSPTSSSAAAAGDKGFSGDGVDDGRTGISQTLDATAKRSRMGGSGGATAAIKAAASRGVVSMDLPRCAGAASAVGGEEQQTGRGKGEKTGTGKKRGDLFLGRILRRKRLD</sequence>
<feature type="compositionally biased region" description="Basic and acidic residues" evidence="1">
    <location>
        <begin position="110"/>
        <end position="126"/>
    </location>
</feature>
<proteinExistence type="predicted"/>
<organism evidence="2 3">
    <name type="scientific">Corynascus novoguineensis</name>
    <dbReference type="NCBI Taxonomy" id="1126955"/>
    <lineage>
        <taxon>Eukaryota</taxon>
        <taxon>Fungi</taxon>
        <taxon>Dikarya</taxon>
        <taxon>Ascomycota</taxon>
        <taxon>Pezizomycotina</taxon>
        <taxon>Sordariomycetes</taxon>
        <taxon>Sordariomycetidae</taxon>
        <taxon>Sordariales</taxon>
        <taxon>Chaetomiaceae</taxon>
        <taxon>Corynascus</taxon>
    </lineage>
</organism>
<feature type="compositionally biased region" description="Polar residues" evidence="1">
    <location>
        <begin position="226"/>
        <end position="249"/>
    </location>
</feature>
<feature type="compositionally biased region" description="Polar residues" evidence="1">
    <location>
        <begin position="49"/>
        <end position="60"/>
    </location>
</feature>
<feature type="region of interest" description="Disordered" evidence="1">
    <location>
        <begin position="493"/>
        <end position="517"/>
    </location>
</feature>
<reference evidence="2" key="2">
    <citation type="submission" date="2023-05" db="EMBL/GenBank/DDBJ databases">
        <authorList>
            <consortium name="Lawrence Berkeley National Laboratory"/>
            <person name="Steindorff A."/>
            <person name="Hensen N."/>
            <person name="Bonometti L."/>
            <person name="Westerberg I."/>
            <person name="Brannstrom I.O."/>
            <person name="Guillou S."/>
            <person name="Cros-Aarteil S."/>
            <person name="Calhoun S."/>
            <person name="Haridas S."/>
            <person name="Kuo A."/>
            <person name="Mondo S."/>
            <person name="Pangilinan J."/>
            <person name="Riley R."/>
            <person name="Labutti K."/>
            <person name="Andreopoulos B."/>
            <person name="Lipzen A."/>
            <person name="Chen C."/>
            <person name="Yanf M."/>
            <person name="Daum C."/>
            <person name="Ng V."/>
            <person name="Clum A."/>
            <person name="Ohm R."/>
            <person name="Martin F."/>
            <person name="Silar P."/>
            <person name="Natvig D."/>
            <person name="Lalanne C."/>
            <person name="Gautier V."/>
            <person name="Ament-Velasquez S.L."/>
            <person name="Kruys A."/>
            <person name="Hutchinson M.I."/>
            <person name="Powell A.J."/>
            <person name="Barry K."/>
            <person name="Miller A.N."/>
            <person name="Grigoriev I.V."/>
            <person name="Debuchy R."/>
            <person name="Gladieux P."/>
            <person name="Thoren M.H."/>
            <person name="Johannesson H."/>
        </authorList>
    </citation>
    <scope>NUCLEOTIDE SEQUENCE</scope>
    <source>
        <strain evidence="2">CBS 359.72</strain>
    </source>
</reference>
<evidence type="ECO:0000313" key="2">
    <source>
        <dbReference type="EMBL" id="KAK4250941.1"/>
    </source>
</evidence>
<keyword evidence="3" id="KW-1185">Reference proteome</keyword>
<accession>A0AAN7CZI4</accession>
<feature type="compositionally biased region" description="Polar residues" evidence="1">
    <location>
        <begin position="286"/>
        <end position="315"/>
    </location>
</feature>
<dbReference type="Proteomes" id="UP001303647">
    <property type="component" value="Unassembled WGS sequence"/>
</dbReference>
<feature type="compositionally biased region" description="Low complexity" evidence="1">
    <location>
        <begin position="212"/>
        <end position="223"/>
    </location>
</feature>
<feature type="region of interest" description="Disordered" evidence="1">
    <location>
        <begin position="1"/>
        <end position="25"/>
    </location>
</feature>
<feature type="compositionally biased region" description="Basic and acidic residues" evidence="1">
    <location>
        <begin position="8"/>
        <end position="19"/>
    </location>
</feature>
<dbReference type="EMBL" id="MU857609">
    <property type="protein sequence ID" value="KAK4250941.1"/>
    <property type="molecule type" value="Genomic_DNA"/>
</dbReference>
<protein>
    <submittedName>
        <fullName evidence="2">Uncharacterized protein</fullName>
    </submittedName>
</protein>
<dbReference type="AlphaFoldDB" id="A0AAN7CZI4"/>
<gene>
    <name evidence="2" type="ORF">C7999DRAFT_11323</name>
</gene>
<name>A0AAN7CZI4_9PEZI</name>
<feature type="compositionally biased region" description="Basic and acidic residues" evidence="1">
    <location>
        <begin position="506"/>
        <end position="517"/>
    </location>
</feature>